<organism evidence="1 2">
    <name type="scientific">Streptomyces zinciresistens K42</name>
    <dbReference type="NCBI Taxonomy" id="700597"/>
    <lineage>
        <taxon>Bacteria</taxon>
        <taxon>Bacillati</taxon>
        <taxon>Actinomycetota</taxon>
        <taxon>Actinomycetes</taxon>
        <taxon>Kitasatosporales</taxon>
        <taxon>Streptomycetaceae</taxon>
        <taxon>Streptomyces</taxon>
    </lineage>
</organism>
<protein>
    <submittedName>
        <fullName evidence="1">Uncharacterized protein</fullName>
    </submittedName>
</protein>
<gene>
    <name evidence="1" type="ORF">SZN_18271</name>
</gene>
<dbReference type="EMBL" id="AGBF01000058">
    <property type="protein sequence ID" value="EGX58344.1"/>
    <property type="molecule type" value="Genomic_DNA"/>
</dbReference>
<evidence type="ECO:0000313" key="1">
    <source>
        <dbReference type="EMBL" id="EGX58344.1"/>
    </source>
</evidence>
<accession>G2GDS6</accession>
<sequence length="35" mass="3444">MTALAVVTATPAEATPGLVPATDREVAFTADGTVV</sequence>
<evidence type="ECO:0000313" key="2">
    <source>
        <dbReference type="Proteomes" id="UP000004217"/>
    </source>
</evidence>
<dbReference type="Proteomes" id="UP000004217">
    <property type="component" value="Unassembled WGS sequence"/>
</dbReference>
<dbReference type="PATRIC" id="fig|700597.3.peg.3585"/>
<reference evidence="1 2" key="1">
    <citation type="submission" date="2011-08" db="EMBL/GenBank/DDBJ databases">
        <authorList>
            <person name="Lin Y."/>
            <person name="Hao X."/>
            <person name="Johnstone L."/>
            <person name="Miller S.J."/>
            <person name="Wei G."/>
            <person name="Rensing C."/>
        </authorList>
    </citation>
    <scope>NUCLEOTIDE SEQUENCE [LARGE SCALE GENOMIC DNA]</scope>
    <source>
        <strain evidence="1 2">K42</strain>
    </source>
</reference>
<proteinExistence type="predicted"/>
<comment type="caution">
    <text evidence="1">The sequence shown here is derived from an EMBL/GenBank/DDBJ whole genome shotgun (WGS) entry which is preliminary data.</text>
</comment>
<name>G2GDS6_9ACTN</name>
<dbReference type="AlphaFoldDB" id="G2GDS6"/>
<keyword evidence="2" id="KW-1185">Reference proteome</keyword>